<protein>
    <submittedName>
        <fullName evidence="2">Right-handed parallel beta-helix repeat-containing protein</fullName>
    </submittedName>
</protein>
<dbReference type="InterPro" id="IPR012334">
    <property type="entry name" value="Pectin_lyas_fold"/>
</dbReference>
<feature type="chain" id="PRO_5031071130" evidence="1">
    <location>
        <begin position="24"/>
        <end position="741"/>
    </location>
</feature>
<proteinExistence type="predicted"/>
<dbReference type="RefSeq" id="WP_185692852.1">
    <property type="nucleotide sequence ID" value="NZ_JACHVA010000082.1"/>
</dbReference>
<reference evidence="2 3" key="1">
    <citation type="submission" date="2020-07" db="EMBL/GenBank/DDBJ databases">
        <authorList>
            <person name="Feng X."/>
        </authorList>
    </citation>
    <scope>NUCLEOTIDE SEQUENCE [LARGE SCALE GENOMIC DNA]</scope>
    <source>
        <strain evidence="2 3">JCM14086</strain>
    </source>
</reference>
<organism evidence="2 3">
    <name type="scientific">Puniceicoccus vermicola</name>
    <dbReference type="NCBI Taxonomy" id="388746"/>
    <lineage>
        <taxon>Bacteria</taxon>
        <taxon>Pseudomonadati</taxon>
        <taxon>Verrucomicrobiota</taxon>
        <taxon>Opitutia</taxon>
        <taxon>Puniceicoccales</taxon>
        <taxon>Puniceicoccaceae</taxon>
        <taxon>Puniceicoccus</taxon>
    </lineage>
</organism>
<dbReference type="Gene3D" id="2.160.20.10">
    <property type="entry name" value="Single-stranded right-handed beta-helix, Pectin lyase-like"/>
    <property type="match status" value="1"/>
</dbReference>
<dbReference type="InterPro" id="IPR011050">
    <property type="entry name" value="Pectin_lyase_fold/virulence"/>
</dbReference>
<name>A0A7X1AYK7_9BACT</name>
<evidence type="ECO:0000313" key="2">
    <source>
        <dbReference type="EMBL" id="MBC2602154.1"/>
    </source>
</evidence>
<sequence>MIRNPRFVLGLVVLGLSTSTSWAADYWISPGGSGSMDGSSEANALPSSAMETVLNTTMGAGDTLYVLSGDYGATQMRIESDGTVSQPKRIVGVDIGGGVPHFSGNGVWKRSEPESGQWRIIILDGSHWEIENLELSGVRQAISNEEGDFASHIRFRDLHVHDVRYGIYLSDMDDSTFENVAVTHYTKHGFRLEKGCDNIVFQSCLADMTRGDHSWWEHSELYPFGFVSYGRSAGNTNVSYIDCVSKNNRKNLQARSYWNGDGFVIEGDTTGVSFQNCIALNNEDAGFDVKADVSIENCVSFQNFRGYRIWGTGTIYNSVAGFPFRRANHVPNGVETTGGSGVWTKNGTATVDYFTFYGNKGRGAHEEGSGSITLTNSILAFSGAEGQFTVGSISLSTGTVTYRPGSGTAPDFVDADPNWDGIGSHMNSQTYGESKGYFQGTVGVQFDPAQVDGYGSQSQSGSTVTVGSSGTALTLAGNIWRKYPFSYDVTSSTVLEVTVSASDVGEILAVGLDDDNDFDDTKSNFQLGGSQPNTDNFYPVTPDYSPVSGAVTYRIPVGSYFTGSRNYLTFVADDDADASANVTFSGIQVFESPDFSLAGFSDYSIQSGAGNVSLESGNTAVHLTGNLWQKFPFNYTFTPATVVEVTIDAIDAGEVLGIGFDSDNSYSNASTTFRLGGSQSPPSRFIVLSPSYTDGEGAVTYVIPVGEYISGPKAYVTFVADDDDDSSVDATFADLRIYEKN</sequence>
<accession>A0A7X1AYK7</accession>
<dbReference type="SMART" id="SM00710">
    <property type="entry name" value="PbH1"/>
    <property type="match status" value="6"/>
</dbReference>
<dbReference type="InterPro" id="IPR006626">
    <property type="entry name" value="PbH1"/>
</dbReference>
<comment type="caution">
    <text evidence="2">The sequence shown here is derived from an EMBL/GenBank/DDBJ whole genome shotgun (WGS) entry which is preliminary data.</text>
</comment>
<gene>
    <name evidence="2" type="ORF">H5P30_10230</name>
</gene>
<dbReference type="AlphaFoldDB" id="A0A7X1AYK7"/>
<evidence type="ECO:0000256" key="1">
    <source>
        <dbReference type="SAM" id="SignalP"/>
    </source>
</evidence>
<evidence type="ECO:0000313" key="3">
    <source>
        <dbReference type="Proteomes" id="UP000525652"/>
    </source>
</evidence>
<dbReference type="SUPFAM" id="SSF51126">
    <property type="entry name" value="Pectin lyase-like"/>
    <property type="match status" value="1"/>
</dbReference>
<keyword evidence="1" id="KW-0732">Signal</keyword>
<feature type="signal peptide" evidence="1">
    <location>
        <begin position="1"/>
        <end position="23"/>
    </location>
</feature>
<dbReference type="Proteomes" id="UP000525652">
    <property type="component" value="Unassembled WGS sequence"/>
</dbReference>
<dbReference type="EMBL" id="JACHVA010000082">
    <property type="protein sequence ID" value="MBC2602154.1"/>
    <property type="molecule type" value="Genomic_DNA"/>
</dbReference>
<keyword evidence="3" id="KW-1185">Reference proteome</keyword>